<organism evidence="3 4">
    <name type="scientific">Daejeonella rubra</name>
    <dbReference type="NCBI Taxonomy" id="990371"/>
    <lineage>
        <taxon>Bacteria</taxon>
        <taxon>Pseudomonadati</taxon>
        <taxon>Bacteroidota</taxon>
        <taxon>Sphingobacteriia</taxon>
        <taxon>Sphingobacteriales</taxon>
        <taxon>Sphingobacteriaceae</taxon>
        <taxon>Daejeonella</taxon>
    </lineage>
</organism>
<feature type="signal peptide" evidence="2">
    <location>
        <begin position="1"/>
        <end position="28"/>
    </location>
</feature>
<dbReference type="RefSeq" id="WP_090705962.1">
    <property type="nucleotide sequence ID" value="NZ_FNHH01000024.1"/>
</dbReference>
<dbReference type="PANTHER" id="PTHR11803">
    <property type="entry name" value="2-IMINOBUTANOATE/2-IMINOPROPANOATE DEAMINASE RIDA"/>
    <property type="match status" value="1"/>
</dbReference>
<dbReference type="OrthoDB" id="9799840at2"/>
<dbReference type="InterPro" id="IPR035959">
    <property type="entry name" value="RutC-like_sf"/>
</dbReference>
<dbReference type="GO" id="GO:0005829">
    <property type="term" value="C:cytosol"/>
    <property type="evidence" value="ECO:0007669"/>
    <property type="project" value="TreeGrafter"/>
</dbReference>
<proteinExistence type="predicted"/>
<feature type="chain" id="PRO_5011632757" evidence="2">
    <location>
        <begin position="29"/>
        <end position="185"/>
    </location>
</feature>
<evidence type="ECO:0000256" key="2">
    <source>
        <dbReference type="SAM" id="SignalP"/>
    </source>
</evidence>
<gene>
    <name evidence="3" type="ORF">SAMN05421813_12410</name>
</gene>
<evidence type="ECO:0000256" key="1">
    <source>
        <dbReference type="SAM" id="MobiDB-lite"/>
    </source>
</evidence>
<dbReference type="SUPFAM" id="SSF55298">
    <property type="entry name" value="YjgF-like"/>
    <property type="match status" value="1"/>
</dbReference>
<feature type="compositionally biased region" description="Polar residues" evidence="1">
    <location>
        <begin position="45"/>
        <end position="54"/>
    </location>
</feature>
<dbReference type="STRING" id="990371.SAMN05421813_12410"/>
<evidence type="ECO:0000313" key="3">
    <source>
        <dbReference type="EMBL" id="SDM80568.1"/>
    </source>
</evidence>
<keyword evidence="2" id="KW-0732">Signal</keyword>
<keyword evidence="4" id="KW-1185">Reference proteome</keyword>
<dbReference type="Proteomes" id="UP000199226">
    <property type="component" value="Unassembled WGS sequence"/>
</dbReference>
<evidence type="ECO:0000313" key="4">
    <source>
        <dbReference type="Proteomes" id="UP000199226"/>
    </source>
</evidence>
<accession>A0A1G9W7R9</accession>
<feature type="compositionally biased region" description="Low complexity" evidence="1">
    <location>
        <begin position="55"/>
        <end position="65"/>
    </location>
</feature>
<dbReference type="AlphaFoldDB" id="A0A1G9W7R9"/>
<feature type="region of interest" description="Disordered" evidence="1">
    <location>
        <begin position="24"/>
        <end position="65"/>
    </location>
</feature>
<dbReference type="PANTHER" id="PTHR11803:SF39">
    <property type="entry name" value="2-IMINOBUTANOATE_2-IMINOPROPANOATE DEAMINASE"/>
    <property type="match status" value="1"/>
</dbReference>
<dbReference type="Gene3D" id="3.30.1330.40">
    <property type="entry name" value="RutC-like"/>
    <property type="match status" value="1"/>
</dbReference>
<reference evidence="4" key="1">
    <citation type="submission" date="2016-10" db="EMBL/GenBank/DDBJ databases">
        <authorList>
            <person name="Varghese N."/>
            <person name="Submissions S."/>
        </authorList>
    </citation>
    <scope>NUCLEOTIDE SEQUENCE [LARGE SCALE GENOMIC DNA]</scope>
    <source>
        <strain evidence="4">DSM 24536</strain>
    </source>
</reference>
<dbReference type="Pfam" id="PF01042">
    <property type="entry name" value="Ribonuc_L-PSP"/>
    <property type="match status" value="1"/>
</dbReference>
<name>A0A1G9W7R9_9SPHI</name>
<dbReference type="EMBL" id="FNHH01000024">
    <property type="protein sequence ID" value="SDM80568.1"/>
    <property type="molecule type" value="Genomic_DNA"/>
</dbReference>
<dbReference type="CDD" id="cd00448">
    <property type="entry name" value="YjgF_YER057c_UK114_family"/>
    <property type="match status" value="1"/>
</dbReference>
<protein>
    <submittedName>
        <fullName evidence="3">Enamine deaminase RidA, house cleaning of reactive enamine intermediates, YjgF/YER057c/UK114 family</fullName>
    </submittedName>
</protein>
<dbReference type="InterPro" id="IPR006175">
    <property type="entry name" value="YjgF/YER057c/UK114"/>
</dbReference>
<sequence length="185" mass="19652">MNRRNLLKSLSLLPLAGAAAAIPNEANAQKKSQRDQWTPKKQVIRKSNSGGNTNPTVAAPATGAKPAAPAPVLSGCIRSGHLLFVSGIGGWYAERRAEPGDIKVQIQSALTTMKEVLEDAGSSMANVLKVHMTVAEPNKNIALLNEGYRGFFPDPPPVRSYTGCGVDQMGRDGILVQVDCIAYVD</sequence>
<dbReference type="GO" id="GO:0019239">
    <property type="term" value="F:deaminase activity"/>
    <property type="evidence" value="ECO:0007669"/>
    <property type="project" value="TreeGrafter"/>
</dbReference>